<evidence type="ECO:0000259" key="10">
    <source>
        <dbReference type="Pfam" id="PF01602"/>
    </source>
</evidence>
<keyword evidence="6" id="KW-0862">Zinc</keyword>
<feature type="domain" description="FLYWCH-type" evidence="11">
    <location>
        <begin position="265"/>
        <end position="321"/>
    </location>
</feature>
<dbReference type="PANTHER" id="PTHR11134">
    <property type="entry name" value="ADAPTOR COMPLEX SUBUNIT BETA FAMILY MEMBER"/>
    <property type="match status" value="1"/>
</dbReference>
<keyword evidence="5" id="KW-0863">Zinc-finger</keyword>
<keyword evidence="14" id="KW-1185">Reference proteome</keyword>
<comment type="caution">
    <text evidence="13">The sequence shown here is derived from an EMBL/GenBank/DDBJ whole genome shotgun (WGS) entry which is preliminary data.</text>
</comment>
<feature type="domain" description="MULE transposase" evidence="12">
    <location>
        <begin position="442"/>
        <end position="543"/>
    </location>
</feature>
<dbReference type="Pfam" id="PF04500">
    <property type="entry name" value="FLYWCH"/>
    <property type="match status" value="1"/>
</dbReference>
<evidence type="ECO:0000256" key="5">
    <source>
        <dbReference type="ARBA" id="ARBA00022771"/>
    </source>
</evidence>
<feature type="domain" description="Clathrin/coatomer adaptor adaptin-like N-terminal" evidence="10">
    <location>
        <begin position="1"/>
        <end position="262"/>
    </location>
</feature>
<dbReference type="GO" id="GO:0030117">
    <property type="term" value="C:membrane coat"/>
    <property type="evidence" value="ECO:0007669"/>
    <property type="project" value="InterPro"/>
</dbReference>
<protein>
    <submittedName>
        <fullName evidence="13">AP-3 complex subunit beta-1</fullName>
    </submittedName>
</protein>
<evidence type="ECO:0000256" key="8">
    <source>
        <dbReference type="ARBA" id="ARBA00023136"/>
    </source>
</evidence>
<dbReference type="GO" id="GO:0016192">
    <property type="term" value="P:vesicle-mediated transport"/>
    <property type="evidence" value="ECO:0007669"/>
    <property type="project" value="InterPro"/>
</dbReference>
<sequence length="623" mass="70301">MLAIKDSAQDMSPFVRKTVAHSIPKLHSLDPSLKDQLIDVIEKLMKDQFTMVVGGAIVAFEQVCPDRIVFIHQNYRKLCNVLPDIDEWGQVFVLNMLTRYARTQFLDPNRLDTTPSDQHFYSSSESSSEGSLVLHEQQSISPTVNMDPDHRLLLSAAKSLLHSRNSSVVLAVVQLYYHIAPKNELAVVVRPITRLLKSHREIRTIVLTNIATISANTPGLFEPFLRLFYITTDEPTHVKMIKLDILINIANQVNSTSILREFRLIKSQRGGGKLSENGYLFGVQRRVGDVTHWLCEQRGVCKARVHFEGMVIVKRTNEHSHGPDEQAAGCCEAKAGMKRKARKSQDSTHHIVGESLPTASEGTAAKLPKLDSLKRTIQRQRASVLAAPAQPTTLVELALPAVYQQTAKGEQFLLYDYGTDDVHRFLIFATQHNLGMLQRSKIWLVDGTFKTAPPLFAQVHVVHGLRGGDDPMKTGHLLPSLFVLLPSKTEAAYLRMWEQIRLLCPLAQPQQMLLDFEKGAITSFEHVWPNTVMKCCFFHLTQNIWRHVQSAYTHDEELAMRIRRIPALAFARPADVPDLFDQVARDLPFTPEIGELVDYFERTYVGRTVASGYHVAATYPIHL</sequence>
<feature type="region of interest" description="Disordered" evidence="9">
    <location>
        <begin position="341"/>
        <end position="360"/>
    </location>
</feature>
<dbReference type="GO" id="GO:0008270">
    <property type="term" value="F:zinc ion binding"/>
    <property type="evidence" value="ECO:0007669"/>
    <property type="project" value="UniProtKB-KW"/>
</dbReference>
<keyword evidence="3" id="KW-0813">Transport</keyword>
<dbReference type="InterPro" id="IPR002553">
    <property type="entry name" value="Clathrin/coatomer_adapt-like_N"/>
</dbReference>
<dbReference type="GO" id="GO:0006886">
    <property type="term" value="P:intracellular protein transport"/>
    <property type="evidence" value="ECO:0007669"/>
    <property type="project" value="InterPro"/>
</dbReference>
<dbReference type="InterPro" id="IPR026739">
    <property type="entry name" value="AP_beta"/>
</dbReference>
<keyword evidence="8" id="KW-0472">Membrane</keyword>
<dbReference type="GO" id="GO:0012505">
    <property type="term" value="C:endomembrane system"/>
    <property type="evidence" value="ECO:0007669"/>
    <property type="project" value="UniProtKB-SubCell"/>
</dbReference>
<reference evidence="13 14" key="1">
    <citation type="journal article" date="2023" name="BMC Biol.">
        <title>The compact genome of the sponge Oopsacas minuta (Hexactinellida) is lacking key metazoan core genes.</title>
        <authorList>
            <person name="Santini S."/>
            <person name="Schenkelaars Q."/>
            <person name="Jourda C."/>
            <person name="Duchesne M."/>
            <person name="Belahbib H."/>
            <person name="Rocher C."/>
            <person name="Selva M."/>
            <person name="Riesgo A."/>
            <person name="Vervoort M."/>
            <person name="Leys S.P."/>
            <person name="Kodjabachian L."/>
            <person name="Le Bivic A."/>
            <person name="Borchiellini C."/>
            <person name="Claverie J.M."/>
            <person name="Renard E."/>
        </authorList>
    </citation>
    <scope>NUCLEOTIDE SEQUENCE [LARGE SCALE GENOMIC DNA]</scope>
    <source>
        <strain evidence="13">SPO-2</strain>
    </source>
</reference>
<evidence type="ECO:0000256" key="3">
    <source>
        <dbReference type="ARBA" id="ARBA00022448"/>
    </source>
</evidence>
<evidence type="ECO:0000256" key="7">
    <source>
        <dbReference type="ARBA" id="ARBA00022927"/>
    </source>
</evidence>
<evidence type="ECO:0000259" key="12">
    <source>
        <dbReference type="Pfam" id="PF10551"/>
    </source>
</evidence>
<evidence type="ECO:0000313" key="14">
    <source>
        <dbReference type="Proteomes" id="UP001165289"/>
    </source>
</evidence>
<evidence type="ECO:0000256" key="9">
    <source>
        <dbReference type="SAM" id="MobiDB-lite"/>
    </source>
</evidence>
<evidence type="ECO:0000256" key="4">
    <source>
        <dbReference type="ARBA" id="ARBA00022723"/>
    </source>
</evidence>
<evidence type="ECO:0000259" key="11">
    <source>
        <dbReference type="Pfam" id="PF04500"/>
    </source>
</evidence>
<comment type="subcellular location">
    <subcellularLocation>
        <location evidence="1">Endomembrane system</location>
    </subcellularLocation>
</comment>
<dbReference type="SUPFAM" id="SSF48371">
    <property type="entry name" value="ARM repeat"/>
    <property type="match status" value="1"/>
</dbReference>
<dbReference type="InterPro" id="IPR016024">
    <property type="entry name" value="ARM-type_fold"/>
</dbReference>
<comment type="similarity">
    <text evidence="2">Belongs to the adaptor complexes large subunit family.</text>
</comment>
<evidence type="ECO:0000256" key="6">
    <source>
        <dbReference type="ARBA" id="ARBA00022833"/>
    </source>
</evidence>
<accession>A0AAV7K421</accession>
<dbReference type="InterPro" id="IPR007588">
    <property type="entry name" value="Znf_FLYWCH"/>
</dbReference>
<evidence type="ECO:0000313" key="13">
    <source>
        <dbReference type="EMBL" id="KAI6655330.1"/>
    </source>
</evidence>
<name>A0AAV7K421_9METZ</name>
<organism evidence="13 14">
    <name type="scientific">Oopsacas minuta</name>
    <dbReference type="NCBI Taxonomy" id="111878"/>
    <lineage>
        <taxon>Eukaryota</taxon>
        <taxon>Metazoa</taxon>
        <taxon>Porifera</taxon>
        <taxon>Hexactinellida</taxon>
        <taxon>Hexasterophora</taxon>
        <taxon>Lyssacinosida</taxon>
        <taxon>Leucopsacidae</taxon>
        <taxon>Oopsacas</taxon>
    </lineage>
</organism>
<gene>
    <name evidence="13" type="ORF">LOD99_2165</name>
</gene>
<keyword evidence="7" id="KW-0653">Protein transport</keyword>
<dbReference type="Pfam" id="PF01602">
    <property type="entry name" value="Adaptin_N"/>
    <property type="match status" value="1"/>
</dbReference>
<dbReference type="Gene3D" id="1.25.10.10">
    <property type="entry name" value="Leucine-rich Repeat Variant"/>
    <property type="match status" value="1"/>
</dbReference>
<dbReference type="Proteomes" id="UP001165289">
    <property type="component" value="Unassembled WGS sequence"/>
</dbReference>
<keyword evidence="4" id="KW-0479">Metal-binding</keyword>
<dbReference type="InterPro" id="IPR018289">
    <property type="entry name" value="MULE_transposase_dom"/>
</dbReference>
<proteinExistence type="inferred from homology"/>
<evidence type="ECO:0000256" key="2">
    <source>
        <dbReference type="ARBA" id="ARBA00006613"/>
    </source>
</evidence>
<dbReference type="AlphaFoldDB" id="A0AAV7K421"/>
<feature type="compositionally biased region" description="Basic and acidic residues" evidence="9">
    <location>
        <begin position="343"/>
        <end position="352"/>
    </location>
</feature>
<dbReference type="Pfam" id="PF10551">
    <property type="entry name" value="MULE"/>
    <property type="match status" value="1"/>
</dbReference>
<dbReference type="EMBL" id="JAKMXF010000199">
    <property type="protein sequence ID" value="KAI6655330.1"/>
    <property type="molecule type" value="Genomic_DNA"/>
</dbReference>
<dbReference type="InterPro" id="IPR011989">
    <property type="entry name" value="ARM-like"/>
</dbReference>
<evidence type="ECO:0000256" key="1">
    <source>
        <dbReference type="ARBA" id="ARBA00004308"/>
    </source>
</evidence>